<organism evidence="2 3">
    <name type="scientific">Streptomyces hintoniae</name>
    <dbReference type="NCBI Taxonomy" id="3075521"/>
    <lineage>
        <taxon>Bacteria</taxon>
        <taxon>Bacillati</taxon>
        <taxon>Actinomycetota</taxon>
        <taxon>Actinomycetes</taxon>
        <taxon>Kitasatosporales</taxon>
        <taxon>Streptomycetaceae</taxon>
        <taxon>Streptomyces</taxon>
    </lineage>
</organism>
<protein>
    <submittedName>
        <fullName evidence="2">DUF6328 family protein</fullName>
    </submittedName>
</protein>
<gene>
    <name evidence="2" type="ORF">RM863_14240</name>
</gene>
<feature type="transmembrane region" description="Helical" evidence="1">
    <location>
        <begin position="35"/>
        <end position="55"/>
    </location>
</feature>
<evidence type="ECO:0000313" key="3">
    <source>
        <dbReference type="Proteomes" id="UP001180489"/>
    </source>
</evidence>
<evidence type="ECO:0000313" key="2">
    <source>
        <dbReference type="EMBL" id="MDT0473287.1"/>
    </source>
</evidence>
<keyword evidence="3" id="KW-1185">Reference proteome</keyword>
<sequence>MSHTPDPLGRLEFFPGQETPAQRADRNLVELLQELRVVQTGVQIVFAFLLGVAFTARFPSLDRFERLTYVVTLLLTVVSSAVLATPVALHRALFHRGAKTRIVELSTRLAEMGLFFLALALNGAVLLIIDVVLGRIAACVVTALTLLLFTGLWFVLPKTLRRPAPPLPLPPPPPPSAPRPSA</sequence>
<keyword evidence="1" id="KW-1133">Transmembrane helix</keyword>
<dbReference type="RefSeq" id="WP_311635262.1">
    <property type="nucleotide sequence ID" value="NZ_JAVRFF010000014.1"/>
</dbReference>
<feature type="transmembrane region" description="Helical" evidence="1">
    <location>
        <begin position="109"/>
        <end position="129"/>
    </location>
</feature>
<accession>A0ABU2UJ52</accession>
<name>A0ABU2UJ52_9ACTN</name>
<feature type="transmembrane region" description="Helical" evidence="1">
    <location>
        <begin position="67"/>
        <end position="89"/>
    </location>
</feature>
<feature type="transmembrane region" description="Helical" evidence="1">
    <location>
        <begin position="135"/>
        <end position="156"/>
    </location>
</feature>
<reference evidence="2" key="1">
    <citation type="submission" date="2024-05" db="EMBL/GenBank/DDBJ databases">
        <title>30 novel species of actinomycetes from the DSMZ collection.</title>
        <authorList>
            <person name="Nouioui I."/>
        </authorList>
    </citation>
    <scope>NUCLEOTIDE SEQUENCE</scope>
    <source>
        <strain evidence="2">DSM 41014</strain>
    </source>
</reference>
<dbReference type="Pfam" id="PF19853">
    <property type="entry name" value="DUF6328"/>
    <property type="match status" value="1"/>
</dbReference>
<dbReference type="EMBL" id="JAVRFF010000014">
    <property type="protein sequence ID" value="MDT0473287.1"/>
    <property type="molecule type" value="Genomic_DNA"/>
</dbReference>
<comment type="caution">
    <text evidence="2">The sequence shown here is derived from an EMBL/GenBank/DDBJ whole genome shotgun (WGS) entry which is preliminary data.</text>
</comment>
<evidence type="ECO:0000256" key="1">
    <source>
        <dbReference type="SAM" id="Phobius"/>
    </source>
</evidence>
<proteinExistence type="predicted"/>
<keyword evidence="1" id="KW-0472">Membrane</keyword>
<dbReference type="InterPro" id="IPR046291">
    <property type="entry name" value="DUF6328"/>
</dbReference>
<keyword evidence="1" id="KW-0812">Transmembrane</keyword>
<dbReference type="Proteomes" id="UP001180489">
    <property type="component" value="Unassembled WGS sequence"/>
</dbReference>